<name>G3Q9M2_GASAC</name>
<organism evidence="2">
    <name type="scientific">Gasterosteus aculeatus</name>
    <name type="common">Three-spined stickleback</name>
    <dbReference type="NCBI Taxonomy" id="69293"/>
    <lineage>
        <taxon>Eukaryota</taxon>
        <taxon>Metazoa</taxon>
        <taxon>Chordata</taxon>
        <taxon>Craniata</taxon>
        <taxon>Vertebrata</taxon>
        <taxon>Euteleostomi</taxon>
        <taxon>Actinopterygii</taxon>
        <taxon>Neopterygii</taxon>
        <taxon>Teleostei</taxon>
        <taxon>Neoteleostei</taxon>
        <taxon>Acanthomorphata</taxon>
        <taxon>Eupercaria</taxon>
        <taxon>Perciformes</taxon>
        <taxon>Cottioidei</taxon>
        <taxon>Gasterosteales</taxon>
        <taxon>Gasterosteidae</taxon>
        <taxon>Gasterosteus</taxon>
    </lineage>
</organism>
<dbReference type="STRING" id="69293.ENSGACP00000026587"/>
<evidence type="ECO:0000256" key="1">
    <source>
        <dbReference type="SAM" id="MobiDB-lite"/>
    </source>
</evidence>
<reference evidence="2" key="2">
    <citation type="submission" date="2024-04" db="UniProtKB">
        <authorList>
            <consortium name="Ensembl"/>
        </authorList>
    </citation>
    <scope>IDENTIFICATION</scope>
</reference>
<protein>
    <submittedName>
        <fullName evidence="2">Uncharacterized protein</fullName>
    </submittedName>
</protein>
<reference evidence="2" key="1">
    <citation type="submission" date="2006-01" db="EMBL/GenBank/DDBJ databases">
        <authorList>
            <person name="Lindblad-Toh K."/>
            <person name="Mauceli E."/>
            <person name="Grabherr M."/>
            <person name="Chang J.L."/>
            <person name="Lander E.S."/>
        </authorList>
    </citation>
    <scope>NUCLEOTIDE SEQUENCE [LARGE SCALE GENOMIC DNA]</scope>
</reference>
<accession>G3Q9M2</accession>
<dbReference type="eggNOG" id="ENOG502S15A">
    <property type="taxonomic scope" value="Eukaryota"/>
</dbReference>
<feature type="region of interest" description="Disordered" evidence="1">
    <location>
        <begin position="141"/>
        <end position="165"/>
    </location>
</feature>
<sequence>AMSAATPAKGSELKAKEAASRPCPASCGASILGRDPHQMCIACMGAKHAQAALADPQSCLPCKPMPEKIREGRLRVAASSKQDPCLSGTAPKASTSAYLPWADMMDAESPEMPPLFDLELGPGGEDAEGDANSDLLDVDDMEEEEDDSTFPVEPPRPPSASDVVPPVDNNLYEVCKRVASKLGIQWPAAQDATGGERDLYDGKRLPPTLPPSKQLLPAVPICMKEMGRYWSSPFKSKLPTKGYSKLEVDGMGELGLAGPPELEPSVAYHLHPNRRSLSASSYITLPNKTERLTASVLQRMYRYAAQSVCSLNAVTLLGEILEEMGRQLDSGSPNPALWDEICVVNDILRSSRGAVQGCGRVMGLAVSGERALWLNLSGLSDVQKAEVMDAAYDPAKGLFGPALEKMREASTLRKQEGEAFDLCLPLKHIPRTPQVPRAGFAAAAVRGARVSRCPAASDKPWGKHSFAAAAAKNRPSHPREGKKKRTS</sequence>
<dbReference type="Ensembl" id="ENSGACT00000026638.1">
    <property type="protein sequence ID" value="ENSGACP00000026587.1"/>
    <property type="gene ID" value="ENSGACG00000020125.1"/>
</dbReference>
<dbReference type="InParanoid" id="G3Q9M2"/>
<evidence type="ECO:0000313" key="2">
    <source>
        <dbReference type="Ensembl" id="ENSGACP00000026587.1"/>
    </source>
</evidence>
<feature type="compositionally biased region" description="Basic residues" evidence="1">
    <location>
        <begin position="474"/>
        <end position="487"/>
    </location>
</feature>
<dbReference type="AlphaFoldDB" id="G3Q9M2"/>
<feature type="region of interest" description="Disordered" evidence="1">
    <location>
        <begin position="453"/>
        <end position="487"/>
    </location>
</feature>
<proteinExistence type="predicted"/>